<evidence type="ECO:0000256" key="5">
    <source>
        <dbReference type="ARBA" id="ARBA00022692"/>
    </source>
</evidence>
<keyword evidence="17" id="KW-1185">Reference proteome</keyword>
<name>A0ABR3FXJ4_9AGAR</name>
<comment type="pathway">
    <text evidence="3">Protein modification; protein glycosylation.</text>
</comment>
<dbReference type="PANTHER" id="PTHR12640">
    <property type="entry name" value="RIBOPHORIN II"/>
    <property type="match status" value="1"/>
</dbReference>
<evidence type="ECO:0000256" key="13">
    <source>
        <dbReference type="SAM" id="SignalP"/>
    </source>
</evidence>
<evidence type="ECO:0000313" key="16">
    <source>
        <dbReference type="EMBL" id="KAL0580219.1"/>
    </source>
</evidence>
<protein>
    <recommendedName>
        <fullName evidence="11">Ribophorin II</fullName>
    </recommendedName>
    <alternativeName>
        <fullName evidence="10">Ribophorin-2</fullName>
    </alternativeName>
</protein>
<evidence type="ECO:0000256" key="3">
    <source>
        <dbReference type="ARBA" id="ARBA00004922"/>
    </source>
</evidence>
<evidence type="ECO:0000259" key="14">
    <source>
        <dbReference type="Pfam" id="PF23860"/>
    </source>
</evidence>
<evidence type="ECO:0000256" key="12">
    <source>
        <dbReference type="SAM" id="Phobius"/>
    </source>
</evidence>
<evidence type="ECO:0000256" key="7">
    <source>
        <dbReference type="ARBA" id="ARBA00022824"/>
    </source>
</evidence>
<keyword evidence="5 12" id="KW-0812">Transmembrane</keyword>
<keyword evidence="6 13" id="KW-0732">Signal</keyword>
<evidence type="ECO:0000256" key="6">
    <source>
        <dbReference type="ARBA" id="ARBA00022729"/>
    </source>
</evidence>
<evidence type="ECO:0000256" key="11">
    <source>
        <dbReference type="ARBA" id="ARBA00032139"/>
    </source>
</evidence>
<comment type="function">
    <text evidence="1">Subunit of the oligosaccharyl transferase (OST) complex that catalyzes the initial transfer of a defined glycan (Glc(3)Man(9)GlcNAc(2) in eukaryotes) from the lipid carrier dolichol-pyrophosphate to an asparagine residue within an Asn-X-Ser/Thr consensus motif in nascent polypeptide chains, the first step in protein N-glycosylation. N-glycosylation occurs cotranslationally and the complex associates with the Sec61 complex at the channel-forming translocon complex that mediates protein translocation across the endoplasmic reticulum (ER). All subunits are required for a maximal enzyme activity.</text>
</comment>
<gene>
    <name evidence="16" type="ORF">V5O48_001812</name>
</gene>
<keyword evidence="8 12" id="KW-1133">Transmembrane helix</keyword>
<feature type="signal peptide" evidence="13">
    <location>
        <begin position="1"/>
        <end position="18"/>
    </location>
</feature>
<evidence type="ECO:0000256" key="1">
    <source>
        <dbReference type="ARBA" id="ARBA00002791"/>
    </source>
</evidence>
<feature type="domain" description="Ribophorin II third" evidence="14">
    <location>
        <begin position="34"/>
        <end position="146"/>
    </location>
</feature>
<keyword evidence="7" id="KW-0256">Endoplasmic reticulum</keyword>
<feature type="domain" description="Ribophorin II C-terminal" evidence="15">
    <location>
        <begin position="176"/>
        <end position="275"/>
    </location>
</feature>
<evidence type="ECO:0000256" key="8">
    <source>
        <dbReference type="ARBA" id="ARBA00022989"/>
    </source>
</evidence>
<feature type="transmembrane region" description="Helical" evidence="12">
    <location>
        <begin position="250"/>
        <end position="268"/>
    </location>
</feature>
<dbReference type="InterPro" id="IPR008814">
    <property type="entry name" value="Swp1"/>
</dbReference>
<feature type="transmembrane region" description="Helical" evidence="12">
    <location>
        <begin position="219"/>
        <end position="238"/>
    </location>
</feature>
<evidence type="ECO:0000259" key="15">
    <source>
        <dbReference type="Pfam" id="PF25147"/>
    </source>
</evidence>
<keyword evidence="9 12" id="KW-0472">Membrane</keyword>
<dbReference type="Proteomes" id="UP001465976">
    <property type="component" value="Unassembled WGS sequence"/>
</dbReference>
<dbReference type="EMBL" id="JBAHYK010000036">
    <property type="protein sequence ID" value="KAL0580219.1"/>
    <property type="molecule type" value="Genomic_DNA"/>
</dbReference>
<evidence type="ECO:0000313" key="17">
    <source>
        <dbReference type="Proteomes" id="UP001465976"/>
    </source>
</evidence>
<proteinExistence type="inferred from homology"/>
<sequence>MHFAALPALLLAASAAQASSLFTLQSPKVVLRSSDGTQLRSEPLSLAQKIDIPLNLTDTDTLKITFQVVNKETGKGVQPQQTFLRFYDAESTEEGIQPLRISSEGKVKFELNMAKPPLSLPPTSKSPLQVTLLLGNSQYKPLKTHLFDLYVPPSLPAPVHPEDALYHARPEIHHTFQPAPKTPPQVVSAVFAGLVVGLPWLALIGMWSQLTNLRLPNLLSPHIVPFTLTLGAFEVLLYKYWVELKLGQVLFYGAILGVVTVFTGKHALSNIAERRISGGK</sequence>
<dbReference type="Pfam" id="PF23860">
    <property type="entry name" value="Ribophorin_II_3rd"/>
    <property type="match status" value="1"/>
</dbReference>
<evidence type="ECO:0000256" key="4">
    <source>
        <dbReference type="ARBA" id="ARBA00009038"/>
    </source>
</evidence>
<comment type="similarity">
    <text evidence="4">Belongs to the SWP1 family.</text>
</comment>
<evidence type="ECO:0000256" key="2">
    <source>
        <dbReference type="ARBA" id="ARBA00004477"/>
    </source>
</evidence>
<reference evidence="16 17" key="1">
    <citation type="submission" date="2024-02" db="EMBL/GenBank/DDBJ databases">
        <title>A draft genome for the cacao thread blight pathogen Marasmius crinis-equi.</title>
        <authorList>
            <person name="Cohen S.P."/>
            <person name="Baruah I.K."/>
            <person name="Amoako-Attah I."/>
            <person name="Bukari Y."/>
            <person name="Meinhardt L.W."/>
            <person name="Bailey B.A."/>
        </authorList>
    </citation>
    <scope>NUCLEOTIDE SEQUENCE [LARGE SCALE GENOMIC DNA]</scope>
    <source>
        <strain evidence="16 17">GH-76</strain>
    </source>
</reference>
<feature type="chain" id="PRO_5045516435" description="Ribophorin II" evidence="13">
    <location>
        <begin position="19"/>
        <end position="280"/>
    </location>
</feature>
<feature type="transmembrane region" description="Helical" evidence="12">
    <location>
        <begin position="186"/>
        <end position="207"/>
    </location>
</feature>
<organism evidence="16 17">
    <name type="scientific">Marasmius crinis-equi</name>
    <dbReference type="NCBI Taxonomy" id="585013"/>
    <lineage>
        <taxon>Eukaryota</taxon>
        <taxon>Fungi</taxon>
        <taxon>Dikarya</taxon>
        <taxon>Basidiomycota</taxon>
        <taxon>Agaricomycotina</taxon>
        <taxon>Agaricomycetes</taxon>
        <taxon>Agaricomycetidae</taxon>
        <taxon>Agaricales</taxon>
        <taxon>Marasmiineae</taxon>
        <taxon>Marasmiaceae</taxon>
        <taxon>Marasmius</taxon>
    </lineage>
</organism>
<evidence type="ECO:0000256" key="9">
    <source>
        <dbReference type="ARBA" id="ARBA00023136"/>
    </source>
</evidence>
<dbReference type="InterPro" id="IPR055374">
    <property type="entry name" value="Ribophorin_II_3rd"/>
</dbReference>
<comment type="caution">
    <text evidence="16">The sequence shown here is derived from an EMBL/GenBank/DDBJ whole genome shotgun (WGS) entry which is preliminary data.</text>
</comment>
<dbReference type="InterPro" id="IPR056790">
    <property type="entry name" value="Ribophorin_II_C"/>
</dbReference>
<dbReference type="PANTHER" id="PTHR12640:SF0">
    <property type="entry name" value="DOLICHYL-DIPHOSPHOOLIGOSACCHARIDE--PROTEIN GLYCOSYLTRANSFERASE SUBUNIT 2"/>
    <property type="match status" value="1"/>
</dbReference>
<accession>A0ABR3FXJ4</accession>
<comment type="subcellular location">
    <subcellularLocation>
        <location evidence="2">Endoplasmic reticulum membrane</location>
        <topology evidence="2">Multi-pass membrane protein</topology>
    </subcellularLocation>
</comment>
<dbReference type="Pfam" id="PF25147">
    <property type="entry name" value="Ribophorin_II_C"/>
    <property type="match status" value="1"/>
</dbReference>
<evidence type="ECO:0000256" key="10">
    <source>
        <dbReference type="ARBA" id="ARBA00030078"/>
    </source>
</evidence>